<comment type="caution">
    <text evidence="6">Lacks conserved residue(s) required for the propagation of feature annotation.</text>
</comment>
<protein>
    <recommendedName>
        <fullName evidence="6">SURF1-like protein</fullName>
    </recommendedName>
</protein>
<name>A0A0P6XP48_9CHLR</name>
<dbReference type="InterPro" id="IPR002994">
    <property type="entry name" value="Surf1/Shy1"/>
</dbReference>
<keyword evidence="3 6" id="KW-0812">Transmembrane</keyword>
<dbReference type="Pfam" id="PF02104">
    <property type="entry name" value="SURF1"/>
    <property type="match status" value="1"/>
</dbReference>
<dbReference type="InterPro" id="IPR045214">
    <property type="entry name" value="Surf1/Surf4"/>
</dbReference>
<evidence type="ECO:0000313" key="7">
    <source>
        <dbReference type="EMBL" id="KPL84448.1"/>
    </source>
</evidence>
<dbReference type="AlphaFoldDB" id="A0A0P6XP48"/>
<sequence length="263" mass="30245">MKTRGFLRWGLTTFLVVLGVVIMIRLGFWQLDRLAQRRAFNERVLTAQSLPPLNLNEEPLPIAQLPDMEYREVLVIGEYDHADEVLLRNQVWEGRLGFHLLTPLQIQGTSWAVLVDRGWLPYEEAQLPARLAYQERGVVLVRGVIRRSQERPDFGGVPDPTLAPGQSHLEAWNVVNITRIQQQTRLPLLPVYIQQAPDPAWQGLPYRTLPEVEISEGPHLGYAIQWFTFAAIFGLGYPLFIRRQLHNSAKQARERNQEDEEEG</sequence>
<dbReference type="EMBL" id="LGKO01000002">
    <property type="protein sequence ID" value="KPL84448.1"/>
    <property type="molecule type" value="Genomic_DNA"/>
</dbReference>
<comment type="caution">
    <text evidence="7">The sequence shown here is derived from an EMBL/GenBank/DDBJ whole genome shotgun (WGS) entry which is preliminary data.</text>
</comment>
<keyword evidence="5 6" id="KW-0472">Membrane</keyword>
<accession>A0A0P6XP48</accession>
<keyword evidence="4 6" id="KW-1133">Transmembrane helix</keyword>
<keyword evidence="8" id="KW-1185">Reference proteome</keyword>
<comment type="similarity">
    <text evidence="2 6">Belongs to the SURF1 family.</text>
</comment>
<dbReference type="PANTHER" id="PTHR23427">
    <property type="entry name" value="SURFEIT LOCUS PROTEIN"/>
    <property type="match status" value="1"/>
</dbReference>
<dbReference type="CDD" id="cd06662">
    <property type="entry name" value="SURF1"/>
    <property type="match status" value="1"/>
</dbReference>
<dbReference type="RefSeq" id="WP_054520968.1">
    <property type="nucleotide sequence ID" value="NZ_LGKO01000002.1"/>
</dbReference>
<keyword evidence="6" id="KW-1003">Cell membrane</keyword>
<evidence type="ECO:0000313" key="8">
    <source>
        <dbReference type="Proteomes" id="UP000050544"/>
    </source>
</evidence>
<proteinExistence type="inferred from homology"/>
<dbReference type="STRING" id="869279.SE15_04915"/>
<dbReference type="PROSITE" id="PS50895">
    <property type="entry name" value="SURF1"/>
    <property type="match status" value="1"/>
</dbReference>
<feature type="transmembrane region" description="Helical" evidence="6">
    <location>
        <begin position="6"/>
        <end position="28"/>
    </location>
</feature>
<evidence type="ECO:0000256" key="2">
    <source>
        <dbReference type="ARBA" id="ARBA00007165"/>
    </source>
</evidence>
<dbReference type="Proteomes" id="UP000050544">
    <property type="component" value="Unassembled WGS sequence"/>
</dbReference>
<evidence type="ECO:0000256" key="1">
    <source>
        <dbReference type="ARBA" id="ARBA00004370"/>
    </source>
</evidence>
<evidence type="ECO:0000256" key="6">
    <source>
        <dbReference type="RuleBase" id="RU363076"/>
    </source>
</evidence>
<dbReference type="OrthoDB" id="9807214at2"/>
<evidence type="ECO:0000256" key="4">
    <source>
        <dbReference type="ARBA" id="ARBA00022989"/>
    </source>
</evidence>
<evidence type="ECO:0000256" key="3">
    <source>
        <dbReference type="ARBA" id="ARBA00022692"/>
    </source>
</evidence>
<dbReference type="PATRIC" id="fig|869279.4.peg.992"/>
<reference evidence="7 8" key="1">
    <citation type="submission" date="2015-07" db="EMBL/GenBank/DDBJ databases">
        <title>Whole genome sequence of Thermanaerothrix daxensis DSM 23592.</title>
        <authorList>
            <person name="Hemp J."/>
            <person name="Ward L.M."/>
            <person name="Pace L.A."/>
            <person name="Fischer W.W."/>
        </authorList>
    </citation>
    <scope>NUCLEOTIDE SEQUENCE [LARGE SCALE GENOMIC DNA]</scope>
    <source>
        <strain evidence="7 8">GNS-1</strain>
    </source>
</reference>
<evidence type="ECO:0000256" key="5">
    <source>
        <dbReference type="ARBA" id="ARBA00023136"/>
    </source>
</evidence>
<dbReference type="GO" id="GO:0005886">
    <property type="term" value="C:plasma membrane"/>
    <property type="evidence" value="ECO:0007669"/>
    <property type="project" value="UniProtKB-SubCell"/>
</dbReference>
<organism evidence="7 8">
    <name type="scientific">Thermanaerothrix daxensis</name>
    <dbReference type="NCBI Taxonomy" id="869279"/>
    <lineage>
        <taxon>Bacteria</taxon>
        <taxon>Bacillati</taxon>
        <taxon>Chloroflexota</taxon>
        <taxon>Anaerolineae</taxon>
        <taxon>Anaerolineales</taxon>
        <taxon>Anaerolineaceae</taxon>
        <taxon>Thermanaerothrix</taxon>
    </lineage>
</organism>
<comment type="subcellular location">
    <subcellularLocation>
        <location evidence="6">Cell membrane</location>
        <topology evidence="6">Multi-pass membrane protein</topology>
    </subcellularLocation>
    <subcellularLocation>
        <location evidence="1">Membrane</location>
    </subcellularLocation>
</comment>
<dbReference type="PANTHER" id="PTHR23427:SF2">
    <property type="entry name" value="SURFEIT LOCUS PROTEIN 1"/>
    <property type="match status" value="1"/>
</dbReference>
<gene>
    <name evidence="7" type="ORF">SE15_04915</name>
</gene>